<dbReference type="PANTHER" id="PTHR43427">
    <property type="entry name" value="CHLORIDE CHANNEL PROTEIN CLC-E"/>
    <property type="match status" value="1"/>
</dbReference>
<feature type="transmembrane region" description="Helical" evidence="5">
    <location>
        <begin position="372"/>
        <end position="397"/>
    </location>
</feature>
<keyword evidence="2 5" id="KW-0812">Transmembrane</keyword>
<dbReference type="GeneID" id="82202748"/>
<sequence>MNEAAKRIKQNLIDFSELGIWIAMGLLIGAITAFFEFIYQMGLETVLKIHSELNPWILFGMPFAGLLLVVLFEKYGKKSRKGMNLVFEISQGKERWIPKRTLSLMMFATWISNLFGASVGREGVAMQIGTTIASFINRRFPFFYHEKTIFLVSGMAAGFAGLFGTPYTAVFFAIEVLVAGTLKYRALPCTIAASLMASWVGGLLGLNAETHILPAPLTISSIDQGWKYLLLGIGFGIVGGSFAWISKKFRGWILKKIPDGKKRVLIVGSILAVLLFVLWNGRYSNFGTNLIDGCFYKPPMTIYPWDWLFKMLLTIGCLSVGFVGGEVTPLFAIGSSLGFVIGPLFGMDPAWSAALGYAAVFGAGTNTWLAPIMVGIEIFGFGGFPAFFIACSAAYLVNHSQSIYALQQRYEEEKTEA</sequence>
<evidence type="ECO:0000256" key="3">
    <source>
        <dbReference type="ARBA" id="ARBA00022989"/>
    </source>
</evidence>
<keyword evidence="3 5" id="KW-1133">Transmembrane helix</keyword>
<dbReference type="RefSeq" id="WP_075819275.1">
    <property type="nucleotide sequence ID" value="NZ_CAOUMU010000025.1"/>
</dbReference>
<feature type="transmembrane region" description="Helical" evidence="5">
    <location>
        <begin position="149"/>
        <end position="174"/>
    </location>
</feature>
<dbReference type="OrthoDB" id="9767361at2"/>
<keyword evidence="4 5" id="KW-0472">Membrane</keyword>
<reference evidence="6 7" key="1">
    <citation type="submission" date="2016-11" db="EMBL/GenBank/DDBJ databases">
        <title>Description of two novel members of the family Erysipelotrichaceae: Ileibacterium lipovorans gen. nov., sp. nov. and Dubosiella newyorkensis, gen. nov., sp. nov.</title>
        <authorList>
            <person name="Cox L.M."/>
            <person name="Sohn J."/>
            <person name="Tyrrell K.L."/>
            <person name="Citron D.M."/>
            <person name="Lawson P.A."/>
            <person name="Patel N.B."/>
            <person name="Iizumi T."/>
            <person name="Perez-Perez G.I."/>
            <person name="Goldstein E.J."/>
            <person name="Blaser M.J."/>
        </authorList>
    </citation>
    <scope>NUCLEOTIDE SEQUENCE [LARGE SCALE GENOMIC DNA]</scope>
    <source>
        <strain evidence="6 7">NYU-BL-A3</strain>
    </source>
</reference>
<feature type="transmembrane region" description="Helical" evidence="5">
    <location>
        <begin position="226"/>
        <end position="244"/>
    </location>
</feature>
<dbReference type="InterPro" id="IPR014743">
    <property type="entry name" value="Cl-channel_core"/>
</dbReference>
<feature type="transmembrane region" description="Helical" evidence="5">
    <location>
        <begin position="186"/>
        <end position="206"/>
    </location>
</feature>
<dbReference type="SUPFAM" id="SSF81340">
    <property type="entry name" value="Clc chloride channel"/>
    <property type="match status" value="1"/>
</dbReference>
<evidence type="ECO:0000313" key="7">
    <source>
        <dbReference type="Proteomes" id="UP000186341"/>
    </source>
</evidence>
<evidence type="ECO:0000313" key="6">
    <source>
        <dbReference type="EMBL" id="OLU39898.1"/>
    </source>
</evidence>
<protein>
    <recommendedName>
        <fullName evidence="8">Voltage-gated chloride channel protein</fullName>
    </recommendedName>
</protein>
<proteinExistence type="predicted"/>
<feature type="transmembrane region" description="Helical" evidence="5">
    <location>
        <begin position="53"/>
        <end position="72"/>
    </location>
</feature>
<gene>
    <name evidence="6" type="ORF">BO222_05955</name>
</gene>
<evidence type="ECO:0000256" key="2">
    <source>
        <dbReference type="ARBA" id="ARBA00022692"/>
    </source>
</evidence>
<dbReference type="EMBL" id="MPJW01000122">
    <property type="protein sequence ID" value="OLU39898.1"/>
    <property type="molecule type" value="Genomic_DNA"/>
</dbReference>
<dbReference type="InterPro" id="IPR050368">
    <property type="entry name" value="ClC-type_chloride_channel"/>
</dbReference>
<evidence type="ECO:0000256" key="4">
    <source>
        <dbReference type="ARBA" id="ARBA00023136"/>
    </source>
</evidence>
<accession>A0A1U7NGB9</accession>
<dbReference type="PANTHER" id="PTHR43427:SF12">
    <property type="entry name" value="CHLORIDE TRANSPORTER"/>
    <property type="match status" value="1"/>
</dbReference>
<dbReference type="AlphaFoldDB" id="A0A1U7NGB9"/>
<name>A0A1U7NGB9_9FIRM</name>
<comment type="caution">
    <text evidence="6">The sequence shown here is derived from an EMBL/GenBank/DDBJ whole genome shotgun (WGS) entry which is preliminary data.</text>
</comment>
<feature type="transmembrane region" description="Helical" evidence="5">
    <location>
        <begin position="307"/>
        <end position="325"/>
    </location>
</feature>
<dbReference type="InterPro" id="IPR001807">
    <property type="entry name" value="ClC"/>
</dbReference>
<dbReference type="GO" id="GO:0016020">
    <property type="term" value="C:membrane"/>
    <property type="evidence" value="ECO:0007669"/>
    <property type="project" value="UniProtKB-SubCell"/>
</dbReference>
<dbReference type="Proteomes" id="UP000186341">
    <property type="component" value="Unassembled WGS sequence"/>
</dbReference>
<feature type="transmembrane region" description="Helical" evidence="5">
    <location>
        <begin position="20"/>
        <end position="41"/>
    </location>
</feature>
<comment type="subcellular location">
    <subcellularLocation>
        <location evidence="1">Membrane</location>
        <topology evidence="1">Multi-pass membrane protein</topology>
    </subcellularLocation>
</comment>
<feature type="transmembrane region" description="Helical" evidence="5">
    <location>
        <begin position="337"/>
        <end position="360"/>
    </location>
</feature>
<feature type="transmembrane region" description="Helical" evidence="5">
    <location>
        <begin position="264"/>
        <end position="281"/>
    </location>
</feature>
<dbReference type="Pfam" id="PF00654">
    <property type="entry name" value="Voltage_CLC"/>
    <property type="match status" value="1"/>
</dbReference>
<evidence type="ECO:0000256" key="5">
    <source>
        <dbReference type="SAM" id="Phobius"/>
    </source>
</evidence>
<evidence type="ECO:0000256" key="1">
    <source>
        <dbReference type="ARBA" id="ARBA00004141"/>
    </source>
</evidence>
<dbReference type="Gene3D" id="1.10.3080.10">
    <property type="entry name" value="Clc chloride channel"/>
    <property type="match status" value="1"/>
</dbReference>
<dbReference type="GO" id="GO:0015108">
    <property type="term" value="F:chloride transmembrane transporter activity"/>
    <property type="evidence" value="ECO:0007669"/>
    <property type="project" value="InterPro"/>
</dbReference>
<evidence type="ECO:0008006" key="8">
    <source>
        <dbReference type="Google" id="ProtNLM"/>
    </source>
</evidence>
<keyword evidence="7" id="KW-1185">Reference proteome</keyword>
<dbReference type="PRINTS" id="PR00762">
    <property type="entry name" value="CLCHANNEL"/>
</dbReference>
<organism evidence="6 7">
    <name type="scientific">Ileibacterium valens</name>
    <dbReference type="NCBI Taxonomy" id="1862668"/>
    <lineage>
        <taxon>Bacteria</taxon>
        <taxon>Bacillati</taxon>
        <taxon>Bacillota</taxon>
        <taxon>Erysipelotrichia</taxon>
        <taxon>Erysipelotrichales</taxon>
        <taxon>Erysipelotrichaceae</taxon>
        <taxon>Ileibacterium</taxon>
    </lineage>
</organism>